<organism evidence="9 10">
    <name type="scientific">Thiomicrospira aerophila AL3</name>
    <dbReference type="NCBI Taxonomy" id="717772"/>
    <lineage>
        <taxon>Bacteria</taxon>
        <taxon>Pseudomonadati</taxon>
        <taxon>Pseudomonadota</taxon>
        <taxon>Gammaproteobacteria</taxon>
        <taxon>Thiotrichales</taxon>
        <taxon>Piscirickettsiaceae</taxon>
        <taxon>Thiomicrospira</taxon>
    </lineage>
</organism>
<evidence type="ECO:0000256" key="3">
    <source>
        <dbReference type="ARBA" id="ARBA00016507"/>
    </source>
</evidence>
<accession>W0DUQ4</accession>
<dbReference type="AlphaFoldDB" id="W0DUQ4"/>
<dbReference type="EMBL" id="CP007030">
    <property type="protein sequence ID" value="AHF02325.1"/>
    <property type="molecule type" value="Genomic_DNA"/>
</dbReference>
<evidence type="ECO:0000313" key="9">
    <source>
        <dbReference type="EMBL" id="AHF02325.1"/>
    </source>
</evidence>
<feature type="domain" description="Flagellar assembly protein FliH/Type III secretion system HrpE" evidence="8">
    <location>
        <begin position="103"/>
        <end position="219"/>
    </location>
</feature>
<protein>
    <recommendedName>
        <fullName evidence="3">Flagellar assembly protein FliH</fullName>
    </recommendedName>
</protein>
<evidence type="ECO:0000256" key="1">
    <source>
        <dbReference type="ARBA" id="ARBA00003041"/>
    </source>
</evidence>
<dbReference type="GO" id="GO:0005829">
    <property type="term" value="C:cytosol"/>
    <property type="evidence" value="ECO:0007669"/>
    <property type="project" value="TreeGrafter"/>
</dbReference>
<keyword evidence="4" id="KW-0813">Transport</keyword>
<dbReference type="RefSeq" id="WP_006460532.1">
    <property type="nucleotide sequence ID" value="NZ_CP007030.1"/>
</dbReference>
<dbReference type="PANTHER" id="PTHR34982">
    <property type="entry name" value="YOP PROTEINS TRANSLOCATION PROTEIN L"/>
    <property type="match status" value="1"/>
</dbReference>
<keyword evidence="6" id="KW-0653">Protein transport</keyword>
<keyword evidence="7" id="KW-1006">Bacterial flagellum protein export</keyword>
<evidence type="ECO:0000256" key="2">
    <source>
        <dbReference type="ARBA" id="ARBA00006602"/>
    </source>
</evidence>
<dbReference type="KEGG" id="tao:THIAE_07230"/>
<dbReference type="GO" id="GO:0044781">
    <property type="term" value="P:bacterial-type flagellum organization"/>
    <property type="evidence" value="ECO:0007669"/>
    <property type="project" value="UniProtKB-KW"/>
</dbReference>
<dbReference type="Pfam" id="PF02108">
    <property type="entry name" value="FliH"/>
    <property type="match status" value="1"/>
</dbReference>
<dbReference type="InterPro" id="IPR051472">
    <property type="entry name" value="T3SS_Stator/FliH"/>
</dbReference>
<evidence type="ECO:0000256" key="6">
    <source>
        <dbReference type="ARBA" id="ARBA00022927"/>
    </source>
</evidence>
<name>W0DUQ4_9GAMM</name>
<dbReference type="HOGENOM" id="CLU_062625_4_2_6"/>
<dbReference type="STRING" id="717772.THIAE_07230"/>
<gene>
    <name evidence="9" type="ORF">THIAE_07230</name>
</gene>
<sequence length="246" mass="27522">MDKPSDEAIAPTILKSNHLAQHDVQAWQFVDLDQQRKEMLAKQARLAAEAKAQPAKLIKQEAFEQAKRDGFEQGYQEGFEQGQAAGLQAATAENHQKLLDLEQRLEPLIAFLSSPNAQLADQVFQQTVELAVQLAEGFITDSAPKDTDHLVSLIKQAMQRLNPDPEPEEPSMTLWLHPDDLAAVAPVLKAFRDDLKLVADGQLAVGNFKLHHKFSEVSYDWRKEMADYLTKAREQWLAADATTDAL</sequence>
<keyword evidence="5" id="KW-1005">Bacterial flagellum biogenesis</keyword>
<reference evidence="9 10" key="1">
    <citation type="submission" date="2013-12" db="EMBL/GenBank/DDBJ databases">
        <authorList>
            <consortium name="DOE Joint Genome Institute"/>
            <person name="Kappler U."/>
            <person name="Huntemann M."/>
            <person name="Han J."/>
            <person name="Chen A."/>
            <person name="Kyrpides N."/>
            <person name="Mavromatis K."/>
            <person name="Markowitz V."/>
            <person name="Palaniappan K."/>
            <person name="Ivanova N."/>
            <person name="Schaumberg A."/>
            <person name="Pati A."/>
            <person name="Liolios K."/>
            <person name="Nordberg H.P."/>
            <person name="Cantor M.N."/>
            <person name="Hua S.X."/>
            <person name="Woyke T."/>
        </authorList>
    </citation>
    <scope>NUCLEOTIDE SEQUENCE [LARGE SCALE GENOMIC DNA]</scope>
    <source>
        <strain evidence="10">AL2</strain>
    </source>
</reference>
<evidence type="ECO:0000256" key="7">
    <source>
        <dbReference type="ARBA" id="ARBA00023225"/>
    </source>
</evidence>
<comment type="function">
    <text evidence="1">Needed for flagellar regrowth and assembly.</text>
</comment>
<dbReference type="GO" id="GO:0015031">
    <property type="term" value="P:protein transport"/>
    <property type="evidence" value="ECO:0007669"/>
    <property type="project" value="UniProtKB-KW"/>
</dbReference>
<dbReference type="Proteomes" id="UP000005380">
    <property type="component" value="Chromosome"/>
</dbReference>
<keyword evidence="10" id="KW-1185">Reference proteome</keyword>
<dbReference type="InParanoid" id="W0DUQ4"/>
<dbReference type="eggNOG" id="COG1317">
    <property type="taxonomic scope" value="Bacteria"/>
</dbReference>
<evidence type="ECO:0000259" key="8">
    <source>
        <dbReference type="Pfam" id="PF02108"/>
    </source>
</evidence>
<evidence type="ECO:0000256" key="4">
    <source>
        <dbReference type="ARBA" id="ARBA00022448"/>
    </source>
</evidence>
<evidence type="ECO:0000313" key="10">
    <source>
        <dbReference type="Proteomes" id="UP000005380"/>
    </source>
</evidence>
<proteinExistence type="inferred from homology"/>
<evidence type="ECO:0000256" key="5">
    <source>
        <dbReference type="ARBA" id="ARBA00022795"/>
    </source>
</evidence>
<dbReference type="OrthoDB" id="6023037at2"/>
<dbReference type="InterPro" id="IPR018035">
    <property type="entry name" value="Flagellar_FliH/T3SS_HrpE"/>
</dbReference>
<comment type="similarity">
    <text evidence="2">Belongs to the FliH family.</text>
</comment>
<dbReference type="PANTHER" id="PTHR34982:SF1">
    <property type="entry name" value="FLAGELLAR ASSEMBLY PROTEIN FLIH"/>
    <property type="match status" value="1"/>
</dbReference>